<organism evidence="6 7">
    <name type="scientific">Kitasatospora cystarginea</name>
    <dbReference type="NCBI Taxonomy" id="58350"/>
    <lineage>
        <taxon>Bacteria</taxon>
        <taxon>Bacillati</taxon>
        <taxon>Actinomycetota</taxon>
        <taxon>Actinomycetes</taxon>
        <taxon>Kitasatosporales</taxon>
        <taxon>Streptomycetaceae</taxon>
        <taxon>Kitasatospora</taxon>
    </lineage>
</organism>
<dbReference type="InterPro" id="IPR011010">
    <property type="entry name" value="DNA_brk_join_enz"/>
</dbReference>
<accession>A0ABN3F2Q0</accession>
<dbReference type="PANTHER" id="PTHR30349:SF77">
    <property type="entry name" value="TYROSINE RECOMBINASE XERC"/>
    <property type="match status" value="1"/>
</dbReference>
<keyword evidence="7" id="KW-1185">Reference proteome</keyword>
<comment type="subcellular location">
    <subcellularLocation>
        <location evidence="1">Cytoplasm</location>
    </subcellularLocation>
</comment>
<dbReference type="InterPro" id="IPR013762">
    <property type="entry name" value="Integrase-like_cat_sf"/>
</dbReference>
<feature type="compositionally biased region" description="Basic and acidic residues" evidence="4">
    <location>
        <begin position="257"/>
        <end position="268"/>
    </location>
</feature>
<evidence type="ECO:0000313" key="7">
    <source>
        <dbReference type="Proteomes" id="UP001500305"/>
    </source>
</evidence>
<dbReference type="InterPro" id="IPR002104">
    <property type="entry name" value="Integrase_catalytic"/>
</dbReference>
<evidence type="ECO:0000256" key="2">
    <source>
        <dbReference type="ARBA" id="ARBA00022908"/>
    </source>
</evidence>
<dbReference type="PANTHER" id="PTHR30349">
    <property type="entry name" value="PHAGE INTEGRASE-RELATED"/>
    <property type="match status" value="1"/>
</dbReference>
<evidence type="ECO:0000259" key="5">
    <source>
        <dbReference type="PROSITE" id="PS51898"/>
    </source>
</evidence>
<dbReference type="Gene3D" id="1.10.443.10">
    <property type="entry name" value="Intergrase catalytic core"/>
    <property type="match status" value="1"/>
</dbReference>
<gene>
    <name evidence="6" type="primary">xerD</name>
    <name evidence="6" type="ORF">GCM10010430_80990</name>
</gene>
<reference evidence="6 7" key="1">
    <citation type="journal article" date="2019" name="Int. J. Syst. Evol. Microbiol.">
        <title>The Global Catalogue of Microorganisms (GCM) 10K type strain sequencing project: providing services to taxonomists for standard genome sequencing and annotation.</title>
        <authorList>
            <consortium name="The Broad Institute Genomics Platform"/>
            <consortium name="The Broad Institute Genome Sequencing Center for Infectious Disease"/>
            <person name="Wu L."/>
            <person name="Ma J."/>
        </authorList>
    </citation>
    <scope>NUCLEOTIDE SEQUENCE [LARGE SCALE GENOMIC DNA]</scope>
    <source>
        <strain evidence="6 7">JCM 7356</strain>
    </source>
</reference>
<sequence>MAALAVVRDLREYRDPASAEELERFETDVLAGFVLARASAGLTDGTIRGDVGHLEQVRTWFGRPLWDMEPADADAYFGRVLRGSPSGTHLARSQALSTYFLFLELRHKVEIHRMTGRVVECPIDEMNRPRGSRDAQLRIPPTAPEIGQLFTGWGGELATCRKFAPTARNYTAAKLMSQVGLRVSEACGLDLTDIKWHLGRFGKLHVRLGKGARGSGPRERMVPLINGADRTLRWFIEDVWGQFDEDHTRPGTPLFPSERRNADGSSRRVGDDALRNGLAVAVEAHLPCWAEKLTPHVLRHFCASELYAGGLDLLAIQEVLGHSWIATTMRYVHVQQTRVEDAWTAGQQRAAKRLEGLMG</sequence>
<proteinExistence type="predicted"/>
<keyword evidence="3" id="KW-0233">DNA recombination</keyword>
<dbReference type="Proteomes" id="UP001500305">
    <property type="component" value="Unassembled WGS sequence"/>
</dbReference>
<dbReference type="InterPro" id="IPR050090">
    <property type="entry name" value="Tyrosine_recombinase_XerCD"/>
</dbReference>
<evidence type="ECO:0000256" key="4">
    <source>
        <dbReference type="SAM" id="MobiDB-lite"/>
    </source>
</evidence>
<feature type="region of interest" description="Disordered" evidence="4">
    <location>
        <begin position="247"/>
        <end position="268"/>
    </location>
</feature>
<dbReference type="PROSITE" id="PS51898">
    <property type="entry name" value="TYR_RECOMBINASE"/>
    <property type="match status" value="1"/>
</dbReference>
<dbReference type="SUPFAM" id="SSF56349">
    <property type="entry name" value="DNA breaking-rejoining enzymes"/>
    <property type="match status" value="1"/>
</dbReference>
<evidence type="ECO:0000256" key="1">
    <source>
        <dbReference type="ARBA" id="ARBA00004496"/>
    </source>
</evidence>
<comment type="caution">
    <text evidence="6">The sequence shown here is derived from an EMBL/GenBank/DDBJ whole genome shotgun (WGS) entry which is preliminary data.</text>
</comment>
<keyword evidence="2" id="KW-0229">DNA integration</keyword>
<dbReference type="EMBL" id="BAAATR010000118">
    <property type="protein sequence ID" value="GAA2283304.1"/>
    <property type="molecule type" value="Genomic_DNA"/>
</dbReference>
<dbReference type="CDD" id="cd00397">
    <property type="entry name" value="DNA_BRE_C"/>
    <property type="match status" value="1"/>
</dbReference>
<name>A0ABN3F2Q0_9ACTN</name>
<dbReference type="RefSeq" id="WP_344641585.1">
    <property type="nucleotide sequence ID" value="NZ_BAAATR010000118.1"/>
</dbReference>
<evidence type="ECO:0000313" key="6">
    <source>
        <dbReference type="EMBL" id="GAA2283304.1"/>
    </source>
</evidence>
<evidence type="ECO:0000256" key="3">
    <source>
        <dbReference type="ARBA" id="ARBA00023172"/>
    </source>
</evidence>
<feature type="domain" description="Tyr recombinase" evidence="5">
    <location>
        <begin position="136"/>
        <end position="344"/>
    </location>
</feature>
<dbReference type="Pfam" id="PF00589">
    <property type="entry name" value="Phage_integrase"/>
    <property type="match status" value="1"/>
</dbReference>
<protein>
    <submittedName>
        <fullName evidence="6">Site-specific tyrosine recombinase XerD</fullName>
    </submittedName>
</protein>